<keyword evidence="2" id="KW-1185">Reference proteome</keyword>
<accession>A0A8C6IEL5</accession>
<organism evidence="1 2">
    <name type="scientific">Mus spicilegus</name>
    <name type="common">Mound-building mouse</name>
    <dbReference type="NCBI Taxonomy" id="10103"/>
    <lineage>
        <taxon>Eukaryota</taxon>
        <taxon>Metazoa</taxon>
        <taxon>Chordata</taxon>
        <taxon>Craniata</taxon>
        <taxon>Vertebrata</taxon>
        <taxon>Euteleostomi</taxon>
        <taxon>Mammalia</taxon>
        <taxon>Eutheria</taxon>
        <taxon>Euarchontoglires</taxon>
        <taxon>Glires</taxon>
        <taxon>Rodentia</taxon>
        <taxon>Myomorpha</taxon>
        <taxon>Muroidea</taxon>
        <taxon>Muridae</taxon>
        <taxon>Murinae</taxon>
        <taxon>Mus</taxon>
        <taxon>Mus</taxon>
    </lineage>
</organism>
<protein>
    <submittedName>
        <fullName evidence="1">Uncharacterized protein</fullName>
    </submittedName>
</protein>
<dbReference type="AlphaFoldDB" id="A0A8C6IEL5"/>
<evidence type="ECO:0000313" key="2">
    <source>
        <dbReference type="Proteomes" id="UP000694415"/>
    </source>
</evidence>
<sequence length="48" mass="5596">METNYSIHLNGSEVVVYDSTISRVLWILSMNSWRGCVLYIQLWFLGSN</sequence>
<dbReference type="Proteomes" id="UP000694415">
    <property type="component" value="Unplaced"/>
</dbReference>
<evidence type="ECO:0000313" key="1">
    <source>
        <dbReference type="Ensembl" id="ENSMSIP00000035565.1"/>
    </source>
</evidence>
<name>A0A8C6IEL5_MUSSI</name>
<reference evidence="1" key="2">
    <citation type="submission" date="2025-09" db="UniProtKB">
        <authorList>
            <consortium name="Ensembl"/>
        </authorList>
    </citation>
    <scope>IDENTIFICATION</scope>
</reference>
<reference evidence="1" key="1">
    <citation type="submission" date="2025-08" db="UniProtKB">
        <authorList>
            <consortium name="Ensembl"/>
        </authorList>
    </citation>
    <scope>IDENTIFICATION</scope>
</reference>
<proteinExistence type="predicted"/>
<dbReference type="Ensembl" id="ENSMSIT00000044795.1">
    <property type="protein sequence ID" value="ENSMSIP00000035565.1"/>
    <property type="gene ID" value="ENSMSIG00000029598.1"/>
</dbReference>